<dbReference type="PANTHER" id="PTHR35807">
    <property type="entry name" value="TRANSCRIPTIONAL REGULATOR REDD-RELATED"/>
    <property type="match status" value="1"/>
</dbReference>
<protein>
    <recommendedName>
        <fullName evidence="6">OmpR/PhoB-type domain-containing protein</fullName>
    </recommendedName>
</protein>
<dbReference type="GO" id="GO:0006355">
    <property type="term" value="P:regulation of DNA-templated transcription"/>
    <property type="evidence" value="ECO:0007669"/>
    <property type="project" value="InterPro"/>
</dbReference>
<dbReference type="Pfam" id="PF00931">
    <property type="entry name" value="NB-ARC"/>
    <property type="match status" value="1"/>
</dbReference>
<dbReference type="PANTHER" id="PTHR35807:SF1">
    <property type="entry name" value="TRANSCRIPTIONAL REGULATOR REDD"/>
    <property type="match status" value="1"/>
</dbReference>
<dbReference type="GO" id="GO:0043531">
    <property type="term" value="F:ADP binding"/>
    <property type="evidence" value="ECO:0007669"/>
    <property type="project" value="InterPro"/>
</dbReference>
<comment type="caution">
    <text evidence="7">The sequence shown here is derived from an EMBL/GenBank/DDBJ whole genome shotgun (WGS) entry which is preliminary data.</text>
</comment>
<dbReference type="InterPro" id="IPR002182">
    <property type="entry name" value="NB-ARC"/>
</dbReference>
<comment type="similarity">
    <text evidence="1">Belongs to the AfsR/DnrI/RedD regulatory family.</text>
</comment>
<dbReference type="Proteomes" id="UP000637578">
    <property type="component" value="Unassembled WGS sequence"/>
</dbReference>
<keyword evidence="3 5" id="KW-0238">DNA-binding</keyword>
<dbReference type="InterPro" id="IPR001867">
    <property type="entry name" value="OmpR/PhoB-type_DNA-bd"/>
</dbReference>
<evidence type="ECO:0000256" key="2">
    <source>
        <dbReference type="ARBA" id="ARBA00023015"/>
    </source>
</evidence>
<evidence type="ECO:0000256" key="3">
    <source>
        <dbReference type="ARBA" id="ARBA00023125"/>
    </source>
</evidence>
<dbReference type="AlphaFoldDB" id="A0A8J3CAB2"/>
<evidence type="ECO:0000256" key="1">
    <source>
        <dbReference type="ARBA" id="ARBA00005820"/>
    </source>
</evidence>
<dbReference type="GO" id="GO:0000160">
    <property type="term" value="P:phosphorelay signal transduction system"/>
    <property type="evidence" value="ECO:0007669"/>
    <property type="project" value="InterPro"/>
</dbReference>
<evidence type="ECO:0000259" key="6">
    <source>
        <dbReference type="PROSITE" id="PS51755"/>
    </source>
</evidence>
<reference evidence="7" key="1">
    <citation type="journal article" date="2014" name="Int. J. Syst. Evol. Microbiol.">
        <title>Complete genome sequence of Corynebacterium casei LMG S-19264T (=DSM 44701T), isolated from a smear-ripened cheese.</title>
        <authorList>
            <consortium name="US DOE Joint Genome Institute (JGI-PGF)"/>
            <person name="Walter F."/>
            <person name="Albersmeier A."/>
            <person name="Kalinowski J."/>
            <person name="Ruckert C."/>
        </authorList>
    </citation>
    <scope>NUCLEOTIDE SEQUENCE</scope>
    <source>
        <strain evidence="7">CGMCC 4.5737</strain>
    </source>
</reference>
<dbReference type="CDD" id="cd15831">
    <property type="entry name" value="BTAD"/>
    <property type="match status" value="1"/>
</dbReference>
<keyword evidence="8" id="KW-1185">Reference proteome</keyword>
<dbReference type="EMBL" id="BMMK01000007">
    <property type="protein sequence ID" value="GGM49798.1"/>
    <property type="molecule type" value="Genomic_DNA"/>
</dbReference>
<evidence type="ECO:0000313" key="8">
    <source>
        <dbReference type="Proteomes" id="UP000637578"/>
    </source>
</evidence>
<keyword evidence="4" id="KW-0804">Transcription</keyword>
<dbReference type="SUPFAM" id="SSF48452">
    <property type="entry name" value="TPR-like"/>
    <property type="match status" value="1"/>
</dbReference>
<dbReference type="SUPFAM" id="SSF46894">
    <property type="entry name" value="C-terminal effector domain of the bipartite response regulators"/>
    <property type="match status" value="1"/>
</dbReference>
<dbReference type="GO" id="GO:0003677">
    <property type="term" value="F:DNA binding"/>
    <property type="evidence" value="ECO:0007669"/>
    <property type="project" value="UniProtKB-UniRule"/>
</dbReference>
<keyword evidence="2" id="KW-0805">Transcription regulation</keyword>
<gene>
    <name evidence="7" type="ORF">GCM10012275_20850</name>
</gene>
<evidence type="ECO:0000256" key="5">
    <source>
        <dbReference type="PROSITE-ProRule" id="PRU01091"/>
    </source>
</evidence>
<name>A0A8J3CAB2_9PSEU</name>
<dbReference type="SUPFAM" id="SSF52540">
    <property type="entry name" value="P-loop containing nucleoside triphosphate hydrolases"/>
    <property type="match status" value="1"/>
</dbReference>
<proteinExistence type="inferred from homology"/>
<dbReference type="Gene3D" id="1.25.40.10">
    <property type="entry name" value="Tetratricopeptide repeat domain"/>
    <property type="match status" value="1"/>
</dbReference>
<feature type="domain" description="OmpR/PhoB-type" evidence="6">
    <location>
        <begin position="1"/>
        <end position="53"/>
    </location>
</feature>
<dbReference type="InterPro" id="IPR005158">
    <property type="entry name" value="BTAD"/>
</dbReference>
<dbReference type="PROSITE" id="PS51755">
    <property type="entry name" value="OMPR_PHOB"/>
    <property type="match status" value="1"/>
</dbReference>
<sequence length="453" mass="49370">MSWQQLADRVWGESLPRRAPRVLSSYVCRLRHALGRTGAIGIERRRAGYVLSADAEELDLHLFRRLVVQARTADSDDRALTLYDRALSLWRGEAFAGLDSSWLSSVRERLGQERLVAELDRNELGLRLGRHRELLARLSAQAAAHPLDERSAGQLMLALFRCGRQADALEHYQRVRRRLADELGVDPEPTLQELYQRMLLGDRTLAGPMITGSSPPSPVPRQLPAEPAVLVGRGPQLDRLTAARNSSTRSCRVVISVIAGRGGVGKTHLALHWACQNIDRFPDGQLYLDLRGSSRRPVPPETSVRTLLYGLGVSPDTIPPDMDAQVGLYRSLIAGRRMLVLLDDAHDTAQVEPLLPGAADCAVLVTSRSQLTSLRVHGAHAVDLEALPPDDAWELLVRRLGAQRVAAEPGAAADLLRGCAGIPLAVGVVAARAATYPDLPLSVLADEMSPTSA</sequence>
<organism evidence="7 8">
    <name type="scientific">Longimycelium tulufanense</name>
    <dbReference type="NCBI Taxonomy" id="907463"/>
    <lineage>
        <taxon>Bacteria</taxon>
        <taxon>Bacillati</taxon>
        <taxon>Actinomycetota</taxon>
        <taxon>Actinomycetes</taxon>
        <taxon>Pseudonocardiales</taxon>
        <taxon>Pseudonocardiaceae</taxon>
        <taxon>Longimycelium</taxon>
    </lineage>
</organism>
<dbReference type="Gene3D" id="3.40.50.300">
    <property type="entry name" value="P-loop containing nucleotide triphosphate hydrolases"/>
    <property type="match status" value="1"/>
</dbReference>
<dbReference type="SMART" id="SM01043">
    <property type="entry name" value="BTAD"/>
    <property type="match status" value="1"/>
</dbReference>
<dbReference type="Gene3D" id="1.10.10.10">
    <property type="entry name" value="Winged helix-like DNA-binding domain superfamily/Winged helix DNA-binding domain"/>
    <property type="match status" value="1"/>
</dbReference>
<dbReference type="InterPro" id="IPR027417">
    <property type="entry name" value="P-loop_NTPase"/>
</dbReference>
<dbReference type="InterPro" id="IPR016032">
    <property type="entry name" value="Sig_transdc_resp-reg_C-effctor"/>
</dbReference>
<dbReference type="InterPro" id="IPR051677">
    <property type="entry name" value="AfsR-DnrI-RedD_regulator"/>
</dbReference>
<dbReference type="InterPro" id="IPR011990">
    <property type="entry name" value="TPR-like_helical_dom_sf"/>
</dbReference>
<accession>A0A8J3CAB2</accession>
<reference evidence="7" key="2">
    <citation type="submission" date="2020-09" db="EMBL/GenBank/DDBJ databases">
        <authorList>
            <person name="Sun Q."/>
            <person name="Zhou Y."/>
        </authorList>
    </citation>
    <scope>NUCLEOTIDE SEQUENCE</scope>
    <source>
        <strain evidence="7">CGMCC 4.5737</strain>
    </source>
</reference>
<dbReference type="Pfam" id="PF03704">
    <property type="entry name" value="BTAD"/>
    <property type="match status" value="1"/>
</dbReference>
<dbReference type="InterPro" id="IPR036388">
    <property type="entry name" value="WH-like_DNA-bd_sf"/>
</dbReference>
<dbReference type="PRINTS" id="PR00364">
    <property type="entry name" value="DISEASERSIST"/>
</dbReference>
<evidence type="ECO:0000256" key="4">
    <source>
        <dbReference type="ARBA" id="ARBA00023163"/>
    </source>
</evidence>
<evidence type="ECO:0000313" key="7">
    <source>
        <dbReference type="EMBL" id="GGM49798.1"/>
    </source>
</evidence>
<feature type="DNA-binding region" description="OmpR/PhoB-type" evidence="5">
    <location>
        <begin position="1"/>
        <end position="53"/>
    </location>
</feature>